<dbReference type="PANTHER" id="PTHR21248:SF12">
    <property type="entry name" value="CARDIOLIPIN SYNTHASE C"/>
    <property type="match status" value="1"/>
</dbReference>
<evidence type="ECO:0000313" key="2">
    <source>
        <dbReference type="EMBL" id="CRL40815.1"/>
    </source>
</evidence>
<organism evidence="2 3">
    <name type="scientific">Agathobacter rectalis</name>
    <dbReference type="NCBI Taxonomy" id="39491"/>
    <lineage>
        <taxon>Bacteria</taxon>
        <taxon>Bacillati</taxon>
        <taxon>Bacillota</taxon>
        <taxon>Clostridia</taxon>
        <taxon>Lachnospirales</taxon>
        <taxon>Lachnospiraceae</taxon>
        <taxon>Agathobacter</taxon>
    </lineage>
</organism>
<dbReference type="Proteomes" id="UP000049472">
    <property type="component" value="Unassembled WGS sequence"/>
</dbReference>
<dbReference type="RefSeq" id="WP_055062434.1">
    <property type="nucleotide sequence ID" value="NZ_CVRQ01000026.1"/>
</dbReference>
<name>A0A0M6WTC4_9FIRM</name>
<evidence type="ECO:0000259" key="1">
    <source>
        <dbReference type="PROSITE" id="PS50035"/>
    </source>
</evidence>
<dbReference type="AlphaFoldDB" id="A0A0M6WTC4"/>
<proteinExistence type="predicted"/>
<dbReference type="InterPro" id="IPR001736">
    <property type="entry name" value="PLipase_D/transphosphatidylase"/>
</dbReference>
<dbReference type="InterPro" id="IPR025202">
    <property type="entry name" value="PLD-like_dom"/>
</dbReference>
<dbReference type="PROSITE" id="PS50035">
    <property type="entry name" value="PLD"/>
    <property type="match status" value="2"/>
</dbReference>
<dbReference type="SUPFAM" id="SSF56024">
    <property type="entry name" value="Phospholipase D/nuclease"/>
    <property type="match status" value="2"/>
</dbReference>
<feature type="domain" description="PLD phosphodiesterase" evidence="1">
    <location>
        <begin position="377"/>
        <end position="404"/>
    </location>
</feature>
<dbReference type="Gene3D" id="3.30.870.10">
    <property type="entry name" value="Endonuclease Chain A"/>
    <property type="match status" value="2"/>
</dbReference>
<sequence length="477" mass="55389">MKRHKICKIILAILAVFLCVAFYELIGICITYKKQPAVSDATIKETQNIMSVAGRENTERAVIIEKNSQALLERVRLIQNAKDEIILSTFAFKSDESGKLILGALHDAADRGVHVRILVDGMESWIDMEGNPYFYGLSSHENVEIKLYNKANPLKPWKTMGRMHDKYLIADGKIYILGGRNTYNYFLGDFPGHKNFDRDVLVVCDEPQKDNSVNQLWNYFETIWEQEDCRYFHNSKKLADRQSVKKAVLELQEGYQQYFEVNKEKICDTDYEDETFETEKITLLSNPIHTQAKEPVVWYQLGELMKNAKERVKIHTPYIICNDMMYNTWEEIAQKVPDFSIMTNSVANNGNPFGAADYAKNRNRILETGIDIWEYEGGYSYHGKSILIDDDLSVIGSFNMDMRSTYLDTELMLVIRSKEINKQLEDGMMEYESVSRQVLDDGTYYDPYHVKPIELTEKHKRKVFLVQHLLGWARDLF</sequence>
<evidence type="ECO:0000313" key="3">
    <source>
        <dbReference type="Proteomes" id="UP000049472"/>
    </source>
</evidence>
<feature type="domain" description="PLD phosphodiesterase" evidence="1">
    <location>
        <begin position="159"/>
        <end position="181"/>
    </location>
</feature>
<dbReference type="PANTHER" id="PTHR21248">
    <property type="entry name" value="CARDIOLIPIN SYNTHASE"/>
    <property type="match status" value="1"/>
</dbReference>
<protein>
    <submittedName>
        <fullName evidence="2">Phospholipase D</fullName>
    </submittedName>
</protein>
<reference evidence="3" key="1">
    <citation type="submission" date="2015-05" db="EMBL/GenBank/DDBJ databases">
        <authorList>
            <consortium name="Pathogen Informatics"/>
        </authorList>
    </citation>
    <scope>NUCLEOTIDE SEQUENCE [LARGE SCALE GENOMIC DNA]</scope>
    <source>
        <strain evidence="3">T1-815</strain>
    </source>
</reference>
<dbReference type="GO" id="GO:0032049">
    <property type="term" value="P:cardiolipin biosynthetic process"/>
    <property type="evidence" value="ECO:0007669"/>
    <property type="project" value="UniProtKB-ARBA"/>
</dbReference>
<dbReference type="CDD" id="cd09111">
    <property type="entry name" value="PLDc_ymdC_like_1"/>
    <property type="match status" value="1"/>
</dbReference>
<gene>
    <name evidence="2" type="ORF">T1815_24891</name>
</gene>
<accession>A0A0M6WTC4</accession>
<dbReference type="Pfam" id="PF13091">
    <property type="entry name" value="PLDc_2"/>
    <property type="match status" value="2"/>
</dbReference>
<dbReference type="CDD" id="cd09113">
    <property type="entry name" value="PLDc_ymdC_like_2"/>
    <property type="match status" value="1"/>
</dbReference>
<keyword evidence="3" id="KW-1185">Reference proteome</keyword>
<dbReference type="SMART" id="SM00155">
    <property type="entry name" value="PLDc"/>
    <property type="match status" value="2"/>
</dbReference>
<dbReference type="EMBL" id="CVRQ01000026">
    <property type="protein sequence ID" value="CRL40815.1"/>
    <property type="molecule type" value="Genomic_DNA"/>
</dbReference>
<dbReference type="GO" id="GO:0030572">
    <property type="term" value="F:phosphatidyltransferase activity"/>
    <property type="evidence" value="ECO:0007669"/>
    <property type="project" value="UniProtKB-ARBA"/>
</dbReference>